<organism evidence="1 2">
    <name type="scientific">Linnemannia schmuckeri</name>
    <dbReference type="NCBI Taxonomy" id="64567"/>
    <lineage>
        <taxon>Eukaryota</taxon>
        <taxon>Fungi</taxon>
        <taxon>Fungi incertae sedis</taxon>
        <taxon>Mucoromycota</taxon>
        <taxon>Mortierellomycotina</taxon>
        <taxon>Mortierellomycetes</taxon>
        <taxon>Mortierellales</taxon>
        <taxon>Mortierellaceae</taxon>
        <taxon>Linnemannia</taxon>
    </lineage>
</organism>
<protein>
    <submittedName>
        <fullName evidence="1">Uncharacterized protein</fullName>
    </submittedName>
</protein>
<keyword evidence="2" id="KW-1185">Reference proteome</keyword>
<dbReference type="OrthoDB" id="2316802at2759"/>
<evidence type="ECO:0000313" key="1">
    <source>
        <dbReference type="EMBL" id="KAF9137389.1"/>
    </source>
</evidence>
<proteinExistence type="predicted"/>
<sequence length="99" mass="11513">MGQTDEQKLEYQTVRLKKGEFHPGLRKVSWTEFRVPIFPDNVKTGRKVVLWDDILLFVPKATQLQVEEADLAFCVDMDCKELQPIRFEARPDHIIDVVG</sequence>
<dbReference type="EMBL" id="JAAAUQ010001564">
    <property type="protein sequence ID" value="KAF9137389.1"/>
    <property type="molecule type" value="Genomic_DNA"/>
</dbReference>
<dbReference type="AlphaFoldDB" id="A0A9P5RNN1"/>
<dbReference type="Proteomes" id="UP000748756">
    <property type="component" value="Unassembled WGS sequence"/>
</dbReference>
<comment type="caution">
    <text evidence="1">The sequence shown here is derived from an EMBL/GenBank/DDBJ whole genome shotgun (WGS) entry which is preliminary data.</text>
</comment>
<reference evidence="1" key="1">
    <citation type="journal article" date="2020" name="Fungal Divers.">
        <title>Resolving the Mortierellaceae phylogeny through synthesis of multi-gene phylogenetics and phylogenomics.</title>
        <authorList>
            <person name="Vandepol N."/>
            <person name="Liber J."/>
            <person name="Desiro A."/>
            <person name="Na H."/>
            <person name="Kennedy M."/>
            <person name="Barry K."/>
            <person name="Grigoriev I.V."/>
            <person name="Miller A.N."/>
            <person name="O'Donnell K."/>
            <person name="Stajich J.E."/>
            <person name="Bonito G."/>
        </authorList>
    </citation>
    <scope>NUCLEOTIDE SEQUENCE</scope>
    <source>
        <strain evidence="1">NRRL 6426</strain>
    </source>
</reference>
<evidence type="ECO:0000313" key="2">
    <source>
        <dbReference type="Proteomes" id="UP000748756"/>
    </source>
</evidence>
<gene>
    <name evidence="1" type="ORF">BG015_002735</name>
</gene>
<accession>A0A9P5RNN1</accession>
<name>A0A9P5RNN1_9FUNG</name>